<evidence type="ECO:0000256" key="1">
    <source>
        <dbReference type="SAM" id="Phobius"/>
    </source>
</evidence>
<dbReference type="RefSeq" id="WP_264790057.1">
    <property type="nucleotide sequence ID" value="NZ_AP026867.1"/>
</dbReference>
<feature type="transmembrane region" description="Helical" evidence="1">
    <location>
        <begin position="746"/>
        <end position="770"/>
    </location>
</feature>
<keyword evidence="1" id="KW-0812">Transmembrane</keyword>
<dbReference type="PROSITE" id="PS51841">
    <property type="entry name" value="LTD"/>
    <property type="match status" value="1"/>
</dbReference>
<dbReference type="KEGG" id="aup:AsAng_0056360"/>
<gene>
    <name evidence="3" type="ORF">AsAng_0056360</name>
</gene>
<dbReference type="SUPFAM" id="SSF74853">
    <property type="entry name" value="Lamin A/C globular tail domain"/>
    <property type="match status" value="1"/>
</dbReference>
<sequence length="779" mass="90504">MKVFYLLLLGLLFSPIIWGQDTILLKASPKAGFYTTGTAVQLQASKPNATIYYTTNGSRPSRKSKRYQGPIMVDSTAVIKAIAVSNTLHSEVLTNSYFIGEDSITLPVVSISIAPYILFDPVKGVFKRGPHAASKFPHKGANYYSRKEYPCHVEIFETNKKRVFHHEIGFKIFGGMSRIFPQKSFSLYASKSRYGNKYIRHQIFPEKKQKKYKRIVLRNSGSDFGETHFRDALITSFGKDIGLEVQAYRPAIVFINGEYWGIYNFREKLTRHYLVENFGYHKDSVNLIEHRKDVQAGSRKTYDAMRTFMRKNSLAIQENFDHVATQMDVENFMEYQILQIYIDNQDAGGNIKFWRPMQEGGKWRWILFDTDFGLGHYGRFGFRNNSLDFHTRPNGPAWPNPPWSTLNLRALLQNKDFQGQFVNRFLDRLNSTFDSTNIIPRIDKMAAVIMPELPRHWNRWKLSPKRWHKEVDRMKEFSRKRPSYMRTFLHQQFPQFGKEITLVIHADSNGVVELNNTINIHTKFEGVYFQKLPVTVKAKPYFGCQFSHWEMDGERINNKELTLRFSDTTHQLKAIFIKGDHPATRQMIINEISFADSLSGDWIEFYNDSNNDLDLKNWKIISTNNNSFEFPNATIKAKDYIVVCKNKERFQQAFPSCKNFIGGLNFGLSSKKEVIMIYDNKANPVDSIGFNFSKDSVHNIQTIVLRDFDLDNNVIDSWKKLKRAGSPASVNPDYIQLKQQKDWERFLNYVKIGGITTAIFVLIVMAYIMVRKQLKIKEE</sequence>
<keyword evidence="1" id="KW-1133">Transmembrane helix</keyword>
<dbReference type="InterPro" id="IPR059177">
    <property type="entry name" value="GH29D-like_dom"/>
</dbReference>
<keyword evidence="1" id="KW-0472">Membrane</keyword>
<dbReference type="Pfam" id="PF08757">
    <property type="entry name" value="CotH"/>
    <property type="match status" value="1"/>
</dbReference>
<protein>
    <submittedName>
        <fullName evidence="3">CotH kinase family protein</fullName>
    </submittedName>
</protein>
<keyword evidence="3" id="KW-0808">Transferase</keyword>
<accession>A0A915YKU2</accession>
<dbReference type="InterPro" id="IPR036415">
    <property type="entry name" value="Lamin_tail_dom_sf"/>
</dbReference>
<dbReference type="EMBL" id="AP026867">
    <property type="protein sequence ID" value="BDS14854.1"/>
    <property type="molecule type" value="Genomic_DNA"/>
</dbReference>
<dbReference type="InterPro" id="IPR014867">
    <property type="entry name" value="Spore_coat_CotH_CotH2/3/7"/>
</dbReference>
<evidence type="ECO:0000313" key="3">
    <source>
        <dbReference type="EMBL" id="BDS14854.1"/>
    </source>
</evidence>
<keyword evidence="4" id="KW-1185">Reference proteome</keyword>
<proteinExistence type="predicted"/>
<dbReference type="InterPro" id="IPR001322">
    <property type="entry name" value="Lamin_tail_dom"/>
</dbReference>
<dbReference type="GO" id="GO:0016301">
    <property type="term" value="F:kinase activity"/>
    <property type="evidence" value="ECO:0007669"/>
    <property type="project" value="UniProtKB-KW"/>
</dbReference>
<dbReference type="Proteomes" id="UP001060919">
    <property type="component" value="Chromosome"/>
</dbReference>
<dbReference type="Gene3D" id="2.60.40.1260">
    <property type="entry name" value="Lamin Tail domain"/>
    <property type="match status" value="1"/>
</dbReference>
<name>A0A915YKU2_9BACT</name>
<dbReference type="Pfam" id="PF13290">
    <property type="entry name" value="CHB_HEX_C_1"/>
    <property type="match status" value="1"/>
</dbReference>
<organism evidence="3 4">
    <name type="scientific">Aureispira anguillae</name>
    <dbReference type="NCBI Taxonomy" id="2864201"/>
    <lineage>
        <taxon>Bacteria</taxon>
        <taxon>Pseudomonadati</taxon>
        <taxon>Bacteroidota</taxon>
        <taxon>Saprospiria</taxon>
        <taxon>Saprospirales</taxon>
        <taxon>Saprospiraceae</taxon>
        <taxon>Aureispira</taxon>
    </lineage>
</organism>
<reference evidence="3" key="1">
    <citation type="submission" date="2022-09" db="EMBL/GenBank/DDBJ databases">
        <title>Aureispira anguillicida sp. nov., isolated from Leptocephalus of Japanese eel Anguilla japonica.</title>
        <authorList>
            <person name="Yuasa K."/>
            <person name="Mekata T."/>
            <person name="Ikunari K."/>
        </authorList>
    </citation>
    <scope>NUCLEOTIDE SEQUENCE</scope>
    <source>
        <strain evidence="3">EL160426</strain>
    </source>
</reference>
<dbReference type="Pfam" id="PF00932">
    <property type="entry name" value="LTD"/>
    <property type="match status" value="1"/>
</dbReference>
<evidence type="ECO:0000259" key="2">
    <source>
        <dbReference type="PROSITE" id="PS51841"/>
    </source>
</evidence>
<keyword evidence="3" id="KW-0418">Kinase</keyword>
<evidence type="ECO:0000313" key="4">
    <source>
        <dbReference type="Proteomes" id="UP001060919"/>
    </source>
</evidence>
<feature type="domain" description="LTD" evidence="2">
    <location>
        <begin position="583"/>
        <end position="723"/>
    </location>
</feature>
<dbReference type="AlphaFoldDB" id="A0A915YKU2"/>